<dbReference type="PROSITE" id="PS51704">
    <property type="entry name" value="GP_PDE"/>
    <property type="match status" value="1"/>
</dbReference>
<dbReference type="PANTHER" id="PTHR46211">
    <property type="entry name" value="GLYCEROPHOSPHORYL DIESTER PHOSPHODIESTERASE"/>
    <property type="match status" value="1"/>
</dbReference>
<evidence type="ECO:0000259" key="2">
    <source>
        <dbReference type="PROSITE" id="PS51704"/>
    </source>
</evidence>
<dbReference type="Gene3D" id="3.20.20.190">
    <property type="entry name" value="Phosphatidylinositol (PI) phosphodiesterase"/>
    <property type="match status" value="1"/>
</dbReference>
<dbReference type="InterPro" id="IPR017946">
    <property type="entry name" value="PLC-like_Pdiesterase_TIM-brl"/>
</dbReference>
<dbReference type="EMBL" id="BAABXL010000001">
    <property type="protein sequence ID" value="GAA6267353.1"/>
    <property type="molecule type" value="Genomic_DNA"/>
</dbReference>
<feature type="transmembrane region" description="Helical" evidence="1">
    <location>
        <begin position="127"/>
        <end position="148"/>
    </location>
</feature>
<evidence type="ECO:0000313" key="3">
    <source>
        <dbReference type="EMBL" id="GAA6267353.1"/>
    </source>
</evidence>
<gene>
    <name evidence="3" type="ORF">F130042H8_04130</name>
</gene>
<feature type="domain" description="GP-PDE" evidence="2">
    <location>
        <begin position="364"/>
        <end position="595"/>
    </location>
</feature>
<evidence type="ECO:0000256" key="1">
    <source>
        <dbReference type="SAM" id="Phobius"/>
    </source>
</evidence>
<dbReference type="Proteomes" id="UP001600894">
    <property type="component" value="Unassembled WGS sequence"/>
</dbReference>
<comment type="caution">
    <text evidence="3">The sequence shown here is derived from an EMBL/GenBank/DDBJ whole genome shotgun (WGS) entry which is preliminary data.</text>
</comment>
<accession>A0ABQ0ATJ1</accession>
<name>A0ABQ0ATJ1_9FIRM</name>
<organism evidence="3 4">
    <name type="scientific">Enterocloster alcoholdehydrogenati</name>
    <dbReference type="NCBI Taxonomy" id="2547410"/>
    <lineage>
        <taxon>Bacteria</taxon>
        <taxon>Bacillati</taxon>
        <taxon>Bacillota</taxon>
        <taxon>Clostridia</taxon>
        <taxon>Lachnospirales</taxon>
        <taxon>Lachnospiraceae</taxon>
        <taxon>Enterocloster</taxon>
    </lineage>
</organism>
<dbReference type="Pfam" id="PF10110">
    <property type="entry name" value="GPDPase_memb"/>
    <property type="match status" value="1"/>
</dbReference>
<dbReference type="PANTHER" id="PTHR46211:SF8">
    <property type="entry name" value="PHOSPHODIESTERASE"/>
    <property type="match status" value="1"/>
</dbReference>
<feature type="transmembrane region" description="Helical" evidence="1">
    <location>
        <begin position="330"/>
        <end position="351"/>
    </location>
</feature>
<keyword evidence="4" id="KW-1185">Reference proteome</keyword>
<feature type="transmembrane region" description="Helical" evidence="1">
    <location>
        <begin position="213"/>
        <end position="235"/>
    </location>
</feature>
<dbReference type="SUPFAM" id="SSF51695">
    <property type="entry name" value="PLC-like phosphodiesterases"/>
    <property type="match status" value="1"/>
</dbReference>
<proteinExistence type="predicted"/>
<feature type="transmembrane region" description="Helical" evidence="1">
    <location>
        <begin position="168"/>
        <end position="192"/>
    </location>
</feature>
<evidence type="ECO:0000313" key="4">
    <source>
        <dbReference type="Proteomes" id="UP001600894"/>
    </source>
</evidence>
<keyword evidence="1" id="KW-1133">Transmembrane helix</keyword>
<keyword evidence="1" id="KW-0472">Membrane</keyword>
<feature type="transmembrane region" description="Helical" evidence="1">
    <location>
        <begin position="20"/>
        <end position="38"/>
    </location>
</feature>
<dbReference type="Pfam" id="PF03009">
    <property type="entry name" value="GDPD"/>
    <property type="match status" value="1"/>
</dbReference>
<feature type="transmembrane region" description="Helical" evidence="1">
    <location>
        <begin position="73"/>
        <end position="94"/>
    </location>
</feature>
<dbReference type="CDD" id="cd08579">
    <property type="entry name" value="GDPD_memb_like"/>
    <property type="match status" value="1"/>
</dbReference>
<feature type="transmembrane region" description="Helical" evidence="1">
    <location>
        <begin position="269"/>
        <end position="291"/>
    </location>
</feature>
<protein>
    <submittedName>
        <fullName evidence="3">Glycerophosphodiester phosphodiesterase</fullName>
    </submittedName>
</protein>
<reference evidence="3 4" key="1">
    <citation type="submission" date="2024-04" db="EMBL/GenBank/DDBJ databases">
        <title>Defined microbial consortia suppress multidrug-resistant proinflammatory Enterobacteriaceae via ecological control.</title>
        <authorList>
            <person name="Furuichi M."/>
            <person name="Kawaguchi T."/>
            <person name="Pust M."/>
            <person name="Yasuma K."/>
            <person name="Plichta D."/>
            <person name="Hasegawa N."/>
            <person name="Ohya T."/>
            <person name="Bhattarai S."/>
            <person name="Sasajima S."/>
            <person name="Aoto Y."/>
            <person name="Tuganbaev T."/>
            <person name="Yaginuma M."/>
            <person name="Ueda M."/>
            <person name="Okahashi N."/>
            <person name="Amafuji K."/>
            <person name="Kiridooshi Y."/>
            <person name="Sugita K."/>
            <person name="Strazar M."/>
            <person name="Skelly A."/>
            <person name="Suda W."/>
            <person name="Hattori M."/>
            <person name="Nakamoto N."/>
            <person name="Caballero S."/>
            <person name="Norman J."/>
            <person name="Olle B."/>
            <person name="Tanoue T."/>
            <person name="Arita M."/>
            <person name="Bucci V."/>
            <person name="Atarashi K."/>
            <person name="Xavier R."/>
            <person name="Honda K."/>
        </authorList>
    </citation>
    <scope>NUCLEOTIDE SEQUENCE [LARGE SCALE GENOMIC DNA]</scope>
    <source>
        <strain evidence="4">f13</strain>
    </source>
</reference>
<keyword evidence="1" id="KW-0812">Transmembrane</keyword>
<dbReference type="RefSeq" id="WP_390469068.1">
    <property type="nucleotide sequence ID" value="NZ_BAABXL010000001.1"/>
</dbReference>
<sequence length="615" mass="68494">MKHFLRQTDEVIKWNLRQLVVFVILYRLAAGIFYIRAVNGLLRFSLSMAGYSYLTLGNLGAFLWHPFTLPCVALALMGGMVLVTVETAGLVTAFQASAYSRKMDLLGILGGAAVNTWDQIRRRNWQIFVASLGNYILMNSYLLARLLTKVKPVDFVLEEVLNLPAARLGLVILMTVLSAAAVPSMLVFWACMVEQKRFRDGLRRSTELLKGRWIKAVGALVCVNVLLMGGLMLLYGAAMALAAVLVTLFADSYAALAVLTAVCGKAEIILLFAGAVFAVILDFGALTVLYYRFSQSRREQEDSAKRYPVRRRTEAFMRIVPGRREIMRRWLLLFSGVLAGTAAFLIFDMAYNGMSSDWSVLGQTEITAHRGSSKMAPENTMAAIFKAMDEMADYCEIDVQTTADDVVVVCHDRNLKRVAGVDRLLTDMTFEQARSLDVGSYFGEEYAGEKIPSLREVLEACKGRIRLNIELKSLGEKSSLPELTAGLIKEYGMKDQCVVTSVSLEYLKRVKAADPDIRTGYILAAGYGSYYKNEFIDFISIRSSFVTRKMVEAAHENGKGVHVWTVDDRGEMKQMRLLGVDNIITDYPARAREVLYGDPGAKNLLEFLKMGLKHG</sequence>
<dbReference type="InterPro" id="IPR030395">
    <property type="entry name" value="GP_PDE_dom"/>
</dbReference>
<dbReference type="InterPro" id="IPR018476">
    <property type="entry name" value="GlyceroP-diester-Pdiesterase_M"/>
</dbReference>